<keyword evidence="2" id="KW-1185">Reference proteome</keyword>
<gene>
    <name evidence="1" type="ORF">vBBcoS136_00158</name>
</gene>
<protein>
    <submittedName>
        <fullName evidence="1">Uncharacterized protein</fullName>
    </submittedName>
</protein>
<organism evidence="1 2">
    <name type="scientific">Bacillus phage vB_BcoS-136</name>
    <dbReference type="NCBI Taxonomy" id="2419619"/>
    <lineage>
        <taxon>Viruses</taxon>
        <taxon>Duplodnaviria</taxon>
        <taxon>Heunggongvirae</taxon>
        <taxon>Uroviricota</taxon>
        <taxon>Caudoviricetes</taxon>
        <taxon>Heleneionescovirinae</taxon>
        <taxon>Kenyattavirus</taxon>
        <taxon>Kenyattavirus kv136</taxon>
    </lineage>
</organism>
<evidence type="ECO:0000313" key="1">
    <source>
        <dbReference type="EMBL" id="AYP68272.1"/>
    </source>
</evidence>
<proteinExistence type="predicted"/>
<dbReference type="Proteomes" id="UP000274199">
    <property type="component" value="Segment"/>
</dbReference>
<evidence type="ECO:0000313" key="2">
    <source>
        <dbReference type="Proteomes" id="UP000274199"/>
    </source>
</evidence>
<sequence length="152" mass="17590">MSYITLTLDTTSPTLEIYSPSYTTRENDVEFRILANEKIDSWQEIYIIDKDENRHDYTFKVEDKEIIGIVNFNNYPLGLATIYVKTRDEVHNVSSLFKKTITIKNSLSILTLSIDDFKKIDMKDNNINRFNDISDKSRIINIKDGNGRVGGI</sequence>
<reference evidence="1 2" key="1">
    <citation type="submission" date="2018-09" db="EMBL/GenBank/DDBJ databases">
        <title>Comparative Genomic Analysis of Eight Novel Haloalkaliphilic Bacteriophages from Lake Elmenteita, Kenya.</title>
        <authorList>
            <person name="Akhwale J.K."/>
        </authorList>
    </citation>
    <scope>NUCLEOTIDE SEQUENCE [LARGE SCALE GENOMIC DNA]</scope>
</reference>
<dbReference type="EMBL" id="MH884508">
    <property type="protein sequence ID" value="AYP68272.1"/>
    <property type="molecule type" value="Genomic_DNA"/>
</dbReference>
<accession>A0A3G3BVI2</accession>
<name>A0A3G3BVI2_9CAUD</name>